<name>A0A8K0E152_9ROSA</name>
<dbReference type="SMART" id="SM00369">
    <property type="entry name" value="LRR_TYP"/>
    <property type="match status" value="8"/>
</dbReference>
<dbReference type="FunFam" id="3.80.10.10:FF:000213">
    <property type="entry name" value="Tyrosine-sulfated glycopeptide receptor 1"/>
    <property type="match status" value="1"/>
</dbReference>
<feature type="domain" description="Plastid division protein CDP1-like IMS" evidence="13">
    <location>
        <begin position="51"/>
        <end position="168"/>
    </location>
</feature>
<evidence type="ECO:0000259" key="13">
    <source>
        <dbReference type="Pfam" id="PF13355"/>
    </source>
</evidence>
<keyword evidence="3" id="KW-1003">Cell membrane</keyword>
<keyword evidence="7" id="KW-0677">Repeat</keyword>
<dbReference type="AlphaFoldDB" id="A0A8K0E152"/>
<dbReference type="EMBL" id="VOIH02000009">
    <property type="protein sequence ID" value="KAF3438361.1"/>
    <property type="molecule type" value="Genomic_DNA"/>
</dbReference>
<evidence type="ECO:0000256" key="10">
    <source>
        <dbReference type="ARBA" id="ARBA00023170"/>
    </source>
</evidence>
<gene>
    <name evidence="14" type="ORF">FNV43_RR21123</name>
</gene>
<dbReference type="Gene3D" id="3.80.10.10">
    <property type="entry name" value="Ribonuclease Inhibitor"/>
    <property type="match status" value="4"/>
</dbReference>
<keyword evidence="9 12" id="KW-0472">Membrane</keyword>
<evidence type="ECO:0000256" key="3">
    <source>
        <dbReference type="ARBA" id="ARBA00022475"/>
    </source>
</evidence>
<evidence type="ECO:0000256" key="9">
    <source>
        <dbReference type="ARBA" id="ARBA00023136"/>
    </source>
</evidence>
<keyword evidence="11" id="KW-0325">Glycoprotein</keyword>
<dbReference type="GO" id="GO:0005886">
    <property type="term" value="C:plasma membrane"/>
    <property type="evidence" value="ECO:0007669"/>
    <property type="project" value="UniProtKB-SubCell"/>
</dbReference>
<dbReference type="PANTHER" id="PTHR48063:SF35">
    <property type="entry name" value="RECEPTOR-LIKE PROTEIN 12"/>
    <property type="match status" value="1"/>
</dbReference>
<evidence type="ECO:0000313" key="15">
    <source>
        <dbReference type="Proteomes" id="UP000796880"/>
    </source>
</evidence>
<keyword evidence="8 12" id="KW-1133">Transmembrane helix</keyword>
<organism evidence="14 15">
    <name type="scientific">Rhamnella rubrinervis</name>
    <dbReference type="NCBI Taxonomy" id="2594499"/>
    <lineage>
        <taxon>Eukaryota</taxon>
        <taxon>Viridiplantae</taxon>
        <taxon>Streptophyta</taxon>
        <taxon>Embryophyta</taxon>
        <taxon>Tracheophyta</taxon>
        <taxon>Spermatophyta</taxon>
        <taxon>Magnoliopsida</taxon>
        <taxon>eudicotyledons</taxon>
        <taxon>Gunneridae</taxon>
        <taxon>Pentapetalae</taxon>
        <taxon>rosids</taxon>
        <taxon>fabids</taxon>
        <taxon>Rosales</taxon>
        <taxon>Rhamnaceae</taxon>
        <taxon>rhamnoid group</taxon>
        <taxon>Rhamneae</taxon>
        <taxon>Rhamnella</taxon>
    </lineage>
</organism>
<evidence type="ECO:0000256" key="7">
    <source>
        <dbReference type="ARBA" id="ARBA00022737"/>
    </source>
</evidence>
<dbReference type="Pfam" id="PF00560">
    <property type="entry name" value="LRR_1"/>
    <property type="match status" value="4"/>
</dbReference>
<comment type="caution">
    <text evidence="14">The sequence shown here is derived from an EMBL/GenBank/DDBJ whole genome shotgun (WGS) entry which is preliminary data.</text>
</comment>
<evidence type="ECO:0000313" key="14">
    <source>
        <dbReference type="EMBL" id="KAF3438361.1"/>
    </source>
</evidence>
<evidence type="ECO:0000256" key="5">
    <source>
        <dbReference type="ARBA" id="ARBA00022692"/>
    </source>
</evidence>
<dbReference type="InterPro" id="IPR025344">
    <property type="entry name" value="CDP1-like_IMS"/>
</dbReference>
<dbReference type="Proteomes" id="UP000796880">
    <property type="component" value="Unassembled WGS sequence"/>
</dbReference>
<keyword evidence="6" id="KW-0732">Signal</keyword>
<evidence type="ECO:0000256" key="4">
    <source>
        <dbReference type="ARBA" id="ARBA00022614"/>
    </source>
</evidence>
<keyword evidence="10" id="KW-0675">Receptor</keyword>
<dbReference type="OrthoDB" id="512200at2759"/>
<keyword evidence="15" id="KW-1185">Reference proteome</keyword>
<reference evidence="14" key="1">
    <citation type="submission" date="2020-03" db="EMBL/GenBank/DDBJ databases">
        <title>A high-quality chromosome-level genome assembly of a woody plant with both climbing and erect habits, Rhamnella rubrinervis.</title>
        <authorList>
            <person name="Lu Z."/>
            <person name="Yang Y."/>
            <person name="Zhu X."/>
            <person name="Sun Y."/>
        </authorList>
    </citation>
    <scope>NUCLEOTIDE SEQUENCE</scope>
    <source>
        <strain evidence="14">BYM</strain>
        <tissue evidence="14">Leaf</tissue>
    </source>
</reference>
<dbReference type="InterPro" id="IPR001611">
    <property type="entry name" value="Leu-rich_rpt"/>
</dbReference>
<dbReference type="InterPro" id="IPR032675">
    <property type="entry name" value="LRR_dom_sf"/>
</dbReference>
<proteinExistence type="inferred from homology"/>
<dbReference type="InterPro" id="IPR046956">
    <property type="entry name" value="RLP23-like"/>
</dbReference>
<dbReference type="FunFam" id="3.80.10.10:FF:000095">
    <property type="entry name" value="LRR receptor-like serine/threonine-protein kinase GSO1"/>
    <property type="match status" value="1"/>
</dbReference>
<dbReference type="PANTHER" id="PTHR48063">
    <property type="entry name" value="LRR RECEPTOR-LIKE KINASE"/>
    <property type="match status" value="1"/>
</dbReference>
<keyword evidence="4" id="KW-0433">Leucine-rich repeat</keyword>
<dbReference type="Pfam" id="PF13355">
    <property type="entry name" value="ARC6-like_IMS"/>
    <property type="match status" value="1"/>
</dbReference>
<accession>A0A8K0E152</accession>
<evidence type="ECO:0000256" key="2">
    <source>
        <dbReference type="ARBA" id="ARBA00009592"/>
    </source>
</evidence>
<protein>
    <recommendedName>
        <fullName evidence="13">Plastid division protein CDP1-like IMS domain-containing protein</fullName>
    </recommendedName>
</protein>
<dbReference type="Pfam" id="PF13855">
    <property type="entry name" value="LRR_8"/>
    <property type="match status" value="2"/>
</dbReference>
<evidence type="ECO:0000256" key="1">
    <source>
        <dbReference type="ARBA" id="ARBA00004251"/>
    </source>
</evidence>
<dbReference type="PROSITE" id="PS51450">
    <property type="entry name" value="LRR"/>
    <property type="match status" value="1"/>
</dbReference>
<evidence type="ECO:0000256" key="11">
    <source>
        <dbReference type="ARBA" id="ARBA00023180"/>
    </source>
</evidence>
<comment type="subcellular location">
    <subcellularLocation>
        <location evidence="1">Cell membrane</location>
        <topology evidence="1">Single-pass type I membrane protein</topology>
    </subcellularLocation>
</comment>
<evidence type="ECO:0000256" key="8">
    <source>
        <dbReference type="ARBA" id="ARBA00022989"/>
    </source>
</evidence>
<evidence type="ECO:0000256" key="6">
    <source>
        <dbReference type="ARBA" id="ARBA00022729"/>
    </source>
</evidence>
<dbReference type="PRINTS" id="PR00019">
    <property type="entry name" value="LEURICHRPT"/>
</dbReference>
<comment type="similarity">
    <text evidence="2">Belongs to the RLP family.</text>
</comment>
<dbReference type="SUPFAM" id="SSF52058">
    <property type="entry name" value="L domain-like"/>
    <property type="match status" value="3"/>
</dbReference>
<dbReference type="InterPro" id="IPR003591">
    <property type="entry name" value="Leu-rich_rpt_typical-subtyp"/>
</dbReference>
<evidence type="ECO:0000256" key="12">
    <source>
        <dbReference type="SAM" id="Phobius"/>
    </source>
</evidence>
<keyword evidence="5 12" id="KW-0812">Transmembrane</keyword>
<sequence>MAGRFKKLFTSFTKKSKEFSDAGDTQMSFPAAGLSSSMAAMSRKLMLVEEAEALVKQWQIIKAEALGPSHQVHSLSEILDESMIVQWHDLADAAKARSCYWRFVLLELSVLRAEILSNGIGAEMAEIDAVLVEAAELVSESEQKNPNYYSTYKIRYALKWQNDGSWRFCKEECLWYFICCLPPSPKVNFTATKTEFTFDKPTYDVNNIYPKMKYWNTVSGISDCCMWDGITCDAATGRVTALDLSSSWLYGPLTSNSSLFRLLHLQKLNLAFNNFASCTIPSEFSKLSRLTYLNLSSSVFSGHIPYVISRLTNLVVLDLSVGTSTTDGYLYVRQGQLGRLITQNMTNLRQLYLDGTYLSSPVLEFFGNLSSLTHLSSELLFVCGEVPTSLGNLTQLIYLDLSYNSFSGHISSVLGNHTQLKHLYLLYNRFTGRIPSSFEKFTQLENLFLSSNLLDGKLPASFPHTIKIIYLDHNSLTGSIPSTSIANLTFLYNLLLSSNSFTGVIPWSLFELPCLDSLSLDYNQFTGSLNISSNSSSPLTYLSLIGNKLGGVPSSVSKLTMLTELYLSFNDFSGTLDFGIFSALSSLEYLDLSNNRNLSITKFPMLLKKQTQLQALDLSNNRIGGQIPKWFLSVGTETMQQLNLSHNFLTGWEETPVALPWNSLFVLDLHSNMLQGPLVVPQISIWYYSVTENSLTGRIDPLFCKLDGLLYLELSSNNLSGIIPQCFGNLASSLSVLNLRGNNFHGKMPKTCGEGSQLATLDLSHNHLHGKITKSLVESQYFRNWTSMAQNSDAKRYIGNYIDDQYYSMTVINKGLEMGFIRVLSIFVSIDLSNNRFHGEIPTTIGVLASLVVLNLSSNSFTGHIPSSMTKLTKLESLDVSKNKLSGEIPQQLNSLTFLEYLNMSENEFVGPIPQGGQIGTFPNSSFMGNLGLCGRPLSKMCETSLSPAPLPSNVTSADDSIMSGFTWKVVAIGYGCGVVFGVVGGHVIISRRPYLMWIIFRVITQRRRRR</sequence>
<feature type="transmembrane region" description="Helical" evidence="12">
    <location>
        <begin position="966"/>
        <end position="990"/>
    </location>
</feature>